<evidence type="ECO:0000313" key="2">
    <source>
        <dbReference type="EMBL" id="XAO51779.1"/>
    </source>
</evidence>
<reference evidence="2" key="1">
    <citation type="journal article" date="2022" name="Front. Plant Sci.">
        <title>Agronomic efficiency and genome mining analysis of the wheat-biostimulant rhizospheric bacterium Pseudomonas pergaminensis sp. nov. strain 1008T.</title>
        <authorList>
            <person name="Diaz M."/>
            <person name="Bach T."/>
            <person name="Gonzalez Anta G."/>
            <person name="Agaras B."/>
            <person name="Wibberg D."/>
            <person name="Noguera F."/>
            <person name="Canciani W."/>
            <person name="Valverde C."/>
        </authorList>
    </citation>
    <scope>NUCLEOTIDE SEQUENCE</scope>
    <source>
        <strain evidence="2">1008</strain>
    </source>
</reference>
<dbReference type="InterPro" id="IPR010753">
    <property type="entry name" value="DUF1330"/>
</dbReference>
<feature type="domain" description="DUF1330" evidence="1">
    <location>
        <begin position="10"/>
        <end position="55"/>
    </location>
</feature>
<accession>A0ABD8B3X7</accession>
<dbReference type="RefSeq" id="WP_252993945.1">
    <property type="nucleotide sequence ID" value="NZ_CP078013.2"/>
</dbReference>
<evidence type="ECO:0000313" key="3">
    <source>
        <dbReference type="Proteomes" id="UP001056907"/>
    </source>
</evidence>
<sequence>MDPGALPESMTSKRVLVVEFSSYEQAKACNIDPYYAKAKSVAFLAYKREMIIIEGNLA</sequence>
<dbReference type="Gene3D" id="3.30.70.100">
    <property type="match status" value="1"/>
</dbReference>
<proteinExistence type="predicted"/>
<gene>
    <name evidence="2" type="ORF">KUA23_30150</name>
</gene>
<reference evidence="2" key="2">
    <citation type="submission" date="2024-04" db="EMBL/GenBank/DDBJ databases">
        <authorList>
            <person name="Diaz M."/>
            <person name="Bach T."/>
            <person name="Gonzalez Anta G."/>
            <person name="Agaras B."/>
            <person name="Wibberg D."/>
            <person name="Noguera F."/>
            <person name="Canciani W."/>
            <person name="Ybarra T."/>
            <person name="Nunez M.L."/>
            <person name="Valverde C."/>
        </authorList>
    </citation>
    <scope>NUCLEOTIDE SEQUENCE</scope>
    <source>
        <strain evidence="2">1008</strain>
    </source>
</reference>
<dbReference type="KEGG" id="ppeg:KUA23_30150"/>
<dbReference type="InterPro" id="IPR011008">
    <property type="entry name" value="Dimeric_a/b-barrel"/>
</dbReference>
<dbReference type="Proteomes" id="UP001056907">
    <property type="component" value="Chromosome"/>
</dbReference>
<dbReference type="EMBL" id="CP078013">
    <property type="protein sequence ID" value="XAO51779.1"/>
    <property type="molecule type" value="Genomic_DNA"/>
</dbReference>
<dbReference type="Pfam" id="PF07045">
    <property type="entry name" value="DUF1330"/>
    <property type="match status" value="1"/>
</dbReference>
<organism evidence="2 3">
    <name type="scientific">Pseudomonas pergaminensis</name>
    <dbReference type="NCBI Taxonomy" id="2853159"/>
    <lineage>
        <taxon>Bacteria</taxon>
        <taxon>Pseudomonadati</taxon>
        <taxon>Pseudomonadota</taxon>
        <taxon>Gammaproteobacteria</taxon>
        <taxon>Pseudomonadales</taxon>
        <taxon>Pseudomonadaceae</taxon>
        <taxon>Pseudomonas</taxon>
    </lineage>
</organism>
<evidence type="ECO:0000259" key="1">
    <source>
        <dbReference type="Pfam" id="PF07045"/>
    </source>
</evidence>
<protein>
    <submittedName>
        <fullName evidence="2">DUF1330 domain-containing protein</fullName>
    </submittedName>
</protein>
<name>A0ABD8B3X7_9PSED</name>
<dbReference type="SUPFAM" id="SSF54909">
    <property type="entry name" value="Dimeric alpha+beta barrel"/>
    <property type="match status" value="1"/>
</dbReference>
<dbReference type="AlphaFoldDB" id="A0ABD8B3X7"/>